<keyword evidence="3 6" id="KW-0812">Transmembrane</keyword>
<dbReference type="PANTHER" id="PTHR36115:SF9">
    <property type="entry name" value="LMO1584 PROTEIN"/>
    <property type="match status" value="1"/>
</dbReference>
<evidence type="ECO:0000256" key="1">
    <source>
        <dbReference type="ARBA" id="ARBA00004651"/>
    </source>
</evidence>
<reference evidence="8" key="1">
    <citation type="journal article" date="2021" name="PeerJ">
        <title>Extensive microbial diversity within the chicken gut microbiome revealed by metagenomics and culture.</title>
        <authorList>
            <person name="Gilroy R."/>
            <person name="Ravi A."/>
            <person name="Getino M."/>
            <person name="Pursley I."/>
            <person name="Horton D.L."/>
            <person name="Alikhan N.F."/>
            <person name="Baker D."/>
            <person name="Gharbi K."/>
            <person name="Hall N."/>
            <person name="Watson M."/>
            <person name="Adriaenssens E.M."/>
            <person name="Foster-Nyarko E."/>
            <person name="Jarju S."/>
            <person name="Secka A."/>
            <person name="Antonio M."/>
            <person name="Oren A."/>
            <person name="Chaudhuri R.R."/>
            <person name="La Ragione R."/>
            <person name="Hildebrand F."/>
            <person name="Pallen M.J."/>
        </authorList>
    </citation>
    <scope>NUCLEOTIDE SEQUENCE</scope>
    <source>
        <strain evidence="8">CHK169-2315</strain>
    </source>
</reference>
<dbReference type="AlphaFoldDB" id="A0A9D1PNP1"/>
<proteinExistence type="predicted"/>
<evidence type="ECO:0000256" key="4">
    <source>
        <dbReference type="ARBA" id="ARBA00022989"/>
    </source>
</evidence>
<feature type="transmembrane region" description="Helical" evidence="6">
    <location>
        <begin position="59"/>
        <end position="82"/>
    </location>
</feature>
<feature type="transmembrane region" description="Helical" evidence="6">
    <location>
        <begin position="117"/>
        <end position="135"/>
    </location>
</feature>
<dbReference type="InterPro" id="IPR051791">
    <property type="entry name" value="Pra-immunoreactive"/>
</dbReference>
<dbReference type="Proteomes" id="UP000823937">
    <property type="component" value="Unassembled WGS sequence"/>
</dbReference>
<evidence type="ECO:0000256" key="5">
    <source>
        <dbReference type="ARBA" id="ARBA00023136"/>
    </source>
</evidence>
<reference evidence="8" key="2">
    <citation type="submission" date="2021-04" db="EMBL/GenBank/DDBJ databases">
        <authorList>
            <person name="Gilroy R."/>
        </authorList>
    </citation>
    <scope>NUCLEOTIDE SEQUENCE</scope>
    <source>
        <strain evidence="8">CHK169-2315</strain>
    </source>
</reference>
<gene>
    <name evidence="8" type="ORF">H9895_11040</name>
</gene>
<keyword evidence="4 6" id="KW-1133">Transmembrane helix</keyword>
<feature type="transmembrane region" description="Helical" evidence="6">
    <location>
        <begin position="25"/>
        <end position="47"/>
    </location>
</feature>
<protein>
    <submittedName>
        <fullName evidence="8">RDD family protein</fullName>
    </submittedName>
</protein>
<dbReference type="GO" id="GO:0005886">
    <property type="term" value="C:plasma membrane"/>
    <property type="evidence" value="ECO:0007669"/>
    <property type="project" value="UniProtKB-SubCell"/>
</dbReference>
<name>A0A9D1PNP1_9BACI</name>
<keyword evidence="2" id="KW-1003">Cell membrane</keyword>
<accession>A0A9D1PNP1</accession>
<sequence>MKEDVEGTNELKEGDMQFAGFWLRFWAYLVDIIVIISLQGIIVDSLLPINIQEKSLFPLWSVSVIVSTIIYYAYFVCMTKFFQATLGKMVFGLKVVRKDGATIKWIDLLFREVVGRFIYNITFGFKLLYLIVAFTKEKTGIHDMIGHTRVILIRP</sequence>
<dbReference type="Pfam" id="PF06271">
    <property type="entry name" value="RDD"/>
    <property type="match status" value="1"/>
</dbReference>
<dbReference type="EMBL" id="DXHX01000159">
    <property type="protein sequence ID" value="HIV75599.1"/>
    <property type="molecule type" value="Genomic_DNA"/>
</dbReference>
<organism evidence="8 9">
    <name type="scientific">Candidatus Pseudogracilibacillus intestinigallinarum</name>
    <dbReference type="NCBI Taxonomy" id="2838742"/>
    <lineage>
        <taxon>Bacteria</taxon>
        <taxon>Bacillati</taxon>
        <taxon>Bacillota</taxon>
        <taxon>Bacilli</taxon>
        <taxon>Bacillales</taxon>
        <taxon>Bacillaceae</taxon>
        <taxon>Pseudogracilibacillus</taxon>
    </lineage>
</organism>
<comment type="subcellular location">
    <subcellularLocation>
        <location evidence="1">Cell membrane</location>
        <topology evidence="1">Multi-pass membrane protein</topology>
    </subcellularLocation>
</comment>
<evidence type="ECO:0000313" key="8">
    <source>
        <dbReference type="EMBL" id="HIV75599.1"/>
    </source>
</evidence>
<evidence type="ECO:0000259" key="7">
    <source>
        <dbReference type="Pfam" id="PF06271"/>
    </source>
</evidence>
<keyword evidence="5 6" id="KW-0472">Membrane</keyword>
<comment type="caution">
    <text evidence="8">The sequence shown here is derived from an EMBL/GenBank/DDBJ whole genome shotgun (WGS) entry which is preliminary data.</text>
</comment>
<dbReference type="InterPro" id="IPR010432">
    <property type="entry name" value="RDD"/>
</dbReference>
<feature type="domain" description="RDD" evidence="7">
    <location>
        <begin position="19"/>
        <end position="146"/>
    </location>
</feature>
<dbReference type="PANTHER" id="PTHR36115">
    <property type="entry name" value="PROLINE-RICH ANTIGEN HOMOLOG-RELATED"/>
    <property type="match status" value="1"/>
</dbReference>
<evidence type="ECO:0000256" key="2">
    <source>
        <dbReference type="ARBA" id="ARBA00022475"/>
    </source>
</evidence>
<evidence type="ECO:0000256" key="6">
    <source>
        <dbReference type="SAM" id="Phobius"/>
    </source>
</evidence>
<evidence type="ECO:0000313" key="9">
    <source>
        <dbReference type="Proteomes" id="UP000823937"/>
    </source>
</evidence>
<evidence type="ECO:0000256" key="3">
    <source>
        <dbReference type="ARBA" id="ARBA00022692"/>
    </source>
</evidence>